<evidence type="ECO:0000256" key="2">
    <source>
        <dbReference type="ARBA" id="ARBA00022723"/>
    </source>
</evidence>
<dbReference type="PANTHER" id="PTHR47338:SF20">
    <property type="entry name" value="ZN(II)2CYS6 TRANSCRIPTION FACTOR (EUROFUNG)"/>
    <property type="match status" value="1"/>
</dbReference>
<evidence type="ECO:0000256" key="5">
    <source>
        <dbReference type="ARBA" id="ARBA00023242"/>
    </source>
</evidence>
<evidence type="ECO:0000256" key="6">
    <source>
        <dbReference type="SAM" id="MobiDB-lite"/>
    </source>
</evidence>
<dbReference type="EMBL" id="JAQQWI010000018">
    <property type="protein sequence ID" value="KAK8001941.1"/>
    <property type="molecule type" value="Genomic_DNA"/>
</dbReference>
<keyword evidence="9" id="KW-1185">Reference proteome</keyword>
<comment type="caution">
    <text evidence="8">The sequence shown here is derived from an EMBL/GenBank/DDBJ whole genome shotgun (WGS) entry which is preliminary data.</text>
</comment>
<dbReference type="PROSITE" id="PS00463">
    <property type="entry name" value="ZN2_CY6_FUNGAL_1"/>
    <property type="match status" value="1"/>
</dbReference>
<dbReference type="Pfam" id="PF00172">
    <property type="entry name" value="Zn_clus"/>
    <property type="match status" value="1"/>
</dbReference>
<dbReference type="SMART" id="SM00066">
    <property type="entry name" value="GAL4"/>
    <property type="match status" value="1"/>
</dbReference>
<dbReference type="Pfam" id="PF04082">
    <property type="entry name" value="Fungal_trans"/>
    <property type="match status" value="1"/>
</dbReference>
<protein>
    <recommendedName>
        <fullName evidence="7">Zn(2)-C6 fungal-type domain-containing protein</fullName>
    </recommendedName>
</protein>
<sequence>MAADGGRSLALHVCSLCKARKKKCDKQLPRCSYCVKGGYQCVYEPLSRHRTTPRQQQRLPVNVTATPSVNALSPAFTIPSSVSLSAANLYQQVYHLIRASGRFVDDVSTGYFHGLHLYIPIISRARFHDNFVTLGATPTIDFSALLLSLHLVTLAPPTPERHHQQSSPSHQSNSGHSNGGLNDTSDDQSVYLTTKSLFTQVQSSSPASIHLNLIQAGLLIAVYEYTRGQPDQAFMTISLCARLGYAARINQLVGSLSEPDHNTTRPQTREAANTWWGVVIYERSFQCEATIPHQPLIAPMPESDAELPTEAAIFEGREPERGAGLGLPGSGEQQQQQPAAQLAALEHTNVGAFGRSAQAAWLLDQVLKGTETPNLESRLPSLRGLDEKLRTFLSKLVQQANGKRGPVCQAIALTIRALYVLHRRILDRLAQLPISGDQSVQMNRQISRAALETTTNIVFDVVEAHGSSDSSLCLAPSYPYIVRAAVEYIEVAHGHSENRSRLEAAGAPASVYGATGQSFLFLKLYG</sequence>
<evidence type="ECO:0000259" key="7">
    <source>
        <dbReference type="PROSITE" id="PS50048"/>
    </source>
</evidence>
<reference evidence="8 9" key="1">
    <citation type="submission" date="2023-01" db="EMBL/GenBank/DDBJ databases">
        <title>Analysis of 21 Apiospora genomes using comparative genomics revels a genus with tremendous synthesis potential of carbohydrate active enzymes and secondary metabolites.</title>
        <authorList>
            <person name="Sorensen T."/>
        </authorList>
    </citation>
    <scope>NUCLEOTIDE SEQUENCE [LARGE SCALE GENOMIC DNA]</scope>
    <source>
        <strain evidence="8 9">CBS 20057</strain>
    </source>
</reference>
<dbReference type="InterPro" id="IPR007219">
    <property type="entry name" value="XnlR_reg_dom"/>
</dbReference>
<keyword evidence="5" id="KW-0539">Nucleus</keyword>
<dbReference type="Proteomes" id="UP001396898">
    <property type="component" value="Unassembled WGS sequence"/>
</dbReference>
<evidence type="ECO:0000313" key="9">
    <source>
        <dbReference type="Proteomes" id="UP001396898"/>
    </source>
</evidence>
<organism evidence="8 9">
    <name type="scientific">Apiospora marii</name>
    <dbReference type="NCBI Taxonomy" id="335849"/>
    <lineage>
        <taxon>Eukaryota</taxon>
        <taxon>Fungi</taxon>
        <taxon>Dikarya</taxon>
        <taxon>Ascomycota</taxon>
        <taxon>Pezizomycotina</taxon>
        <taxon>Sordariomycetes</taxon>
        <taxon>Xylariomycetidae</taxon>
        <taxon>Amphisphaeriales</taxon>
        <taxon>Apiosporaceae</taxon>
        <taxon>Apiospora</taxon>
    </lineage>
</organism>
<feature type="region of interest" description="Disordered" evidence="6">
    <location>
        <begin position="157"/>
        <end position="185"/>
    </location>
</feature>
<dbReference type="CDD" id="cd12148">
    <property type="entry name" value="fungal_TF_MHR"/>
    <property type="match status" value="1"/>
</dbReference>
<dbReference type="CDD" id="cd00067">
    <property type="entry name" value="GAL4"/>
    <property type="match status" value="1"/>
</dbReference>
<dbReference type="Gene3D" id="4.10.240.10">
    <property type="entry name" value="Zn(2)-C6 fungal-type DNA-binding domain"/>
    <property type="match status" value="1"/>
</dbReference>
<feature type="compositionally biased region" description="Low complexity" evidence="6">
    <location>
        <begin position="165"/>
        <end position="182"/>
    </location>
</feature>
<gene>
    <name evidence="8" type="ORF">PG991_014163</name>
</gene>
<evidence type="ECO:0000256" key="4">
    <source>
        <dbReference type="ARBA" id="ARBA00023163"/>
    </source>
</evidence>
<proteinExistence type="predicted"/>
<feature type="domain" description="Zn(2)-C6 fungal-type" evidence="7">
    <location>
        <begin position="13"/>
        <end position="43"/>
    </location>
</feature>
<dbReference type="InterPro" id="IPR001138">
    <property type="entry name" value="Zn2Cys6_DnaBD"/>
</dbReference>
<keyword evidence="4" id="KW-0804">Transcription</keyword>
<dbReference type="InterPro" id="IPR036864">
    <property type="entry name" value="Zn2-C6_fun-type_DNA-bd_sf"/>
</dbReference>
<accession>A0ABR1R810</accession>
<dbReference type="SUPFAM" id="SSF57701">
    <property type="entry name" value="Zn2/Cys6 DNA-binding domain"/>
    <property type="match status" value="1"/>
</dbReference>
<dbReference type="InterPro" id="IPR050815">
    <property type="entry name" value="TF_fung"/>
</dbReference>
<comment type="subcellular location">
    <subcellularLocation>
        <location evidence="1">Nucleus</location>
    </subcellularLocation>
</comment>
<keyword evidence="3" id="KW-0805">Transcription regulation</keyword>
<dbReference type="PROSITE" id="PS50048">
    <property type="entry name" value="ZN2_CY6_FUNGAL_2"/>
    <property type="match status" value="1"/>
</dbReference>
<name>A0ABR1R810_9PEZI</name>
<evidence type="ECO:0000313" key="8">
    <source>
        <dbReference type="EMBL" id="KAK8001941.1"/>
    </source>
</evidence>
<dbReference type="PANTHER" id="PTHR47338">
    <property type="entry name" value="ZN(II)2CYS6 TRANSCRIPTION FACTOR (EUROFUNG)-RELATED"/>
    <property type="match status" value="1"/>
</dbReference>
<keyword evidence="2" id="KW-0479">Metal-binding</keyword>
<evidence type="ECO:0000256" key="1">
    <source>
        <dbReference type="ARBA" id="ARBA00004123"/>
    </source>
</evidence>
<evidence type="ECO:0000256" key="3">
    <source>
        <dbReference type="ARBA" id="ARBA00023015"/>
    </source>
</evidence>